<dbReference type="RefSeq" id="XP_065648835.1">
    <property type="nucleotide sequence ID" value="XM_065792763.1"/>
</dbReference>
<dbReference type="GeneID" id="136078049"/>
<dbReference type="Proteomes" id="UP001652625">
    <property type="component" value="Chromosome 03"/>
</dbReference>
<name>A0ABM4BII3_HYDVU</name>
<keyword evidence="1" id="KW-1185">Reference proteome</keyword>
<accession>A0ABM4BII3</accession>
<sequence>MVTSIQHQLVDFNIQNGVSKLEIDDDKFQSELHERKLEITDLSEQVIDLVNVEEVDKNNFDQNYKFERPACSGKVENNAVQNWMFCCGVC</sequence>
<protein>
    <submittedName>
        <fullName evidence="2">Uncharacterized protein LOC136078049 isoform X2</fullName>
    </submittedName>
</protein>
<evidence type="ECO:0000313" key="2">
    <source>
        <dbReference type="RefSeq" id="XP_065648835.1"/>
    </source>
</evidence>
<evidence type="ECO:0000313" key="1">
    <source>
        <dbReference type="Proteomes" id="UP001652625"/>
    </source>
</evidence>
<gene>
    <name evidence="2" type="primary">LOC136078049</name>
</gene>
<organism evidence="1 2">
    <name type="scientific">Hydra vulgaris</name>
    <name type="common">Hydra</name>
    <name type="synonym">Hydra attenuata</name>
    <dbReference type="NCBI Taxonomy" id="6087"/>
    <lineage>
        <taxon>Eukaryota</taxon>
        <taxon>Metazoa</taxon>
        <taxon>Cnidaria</taxon>
        <taxon>Hydrozoa</taxon>
        <taxon>Hydroidolina</taxon>
        <taxon>Anthoathecata</taxon>
        <taxon>Aplanulata</taxon>
        <taxon>Hydridae</taxon>
        <taxon>Hydra</taxon>
    </lineage>
</organism>
<proteinExistence type="predicted"/>
<reference evidence="2" key="1">
    <citation type="submission" date="2025-08" db="UniProtKB">
        <authorList>
            <consortium name="RefSeq"/>
        </authorList>
    </citation>
    <scope>IDENTIFICATION</scope>
</reference>